<evidence type="ECO:0000313" key="2">
    <source>
        <dbReference type="Proteomes" id="UP000553963"/>
    </source>
</evidence>
<dbReference type="EMBL" id="JACIDS010000001">
    <property type="protein sequence ID" value="MBB3929928.1"/>
    <property type="molecule type" value="Genomic_DNA"/>
</dbReference>
<dbReference type="InterPro" id="IPR028978">
    <property type="entry name" value="Chorismate_lyase_/UTRA_dom_sf"/>
</dbReference>
<protein>
    <submittedName>
        <fullName evidence="1">Chorismate-pyruvate lyase</fullName>
    </submittedName>
</protein>
<sequence>MRRAILIAGLAGMLTAGSSGDAFGRDVANPIWPDNYVGRLQALALVQSLRAELLANPSATLVLDRWCADHRLAPPGSKIVADRVKGTDKAADAAVREALGVGPDEPIAYRRVRLTCGDTVLSEADNWYVPALLTEAMNRELETTDTSFGRVVKPLDFTRTTIASKLLWSPLPEGWEMQAADGAAAANAALPVPDFVLQNRAVLKRADGRPFSLVVENYTGNILAFPPPAR</sequence>
<dbReference type="GO" id="GO:0016829">
    <property type="term" value="F:lyase activity"/>
    <property type="evidence" value="ECO:0007669"/>
    <property type="project" value="UniProtKB-KW"/>
</dbReference>
<keyword evidence="2" id="KW-1185">Reference proteome</keyword>
<dbReference type="AlphaFoldDB" id="A0A840AKN6"/>
<name>A0A840AKN6_9HYPH</name>
<proteinExistence type="predicted"/>
<organism evidence="1 2">
    <name type="scientific">Kaistia hirudinis</name>
    <dbReference type="NCBI Taxonomy" id="1293440"/>
    <lineage>
        <taxon>Bacteria</taxon>
        <taxon>Pseudomonadati</taxon>
        <taxon>Pseudomonadota</taxon>
        <taxon>Alphaproteobacteria</taxon>
        <taxon>Hyphomicrobiales</taxon>
        <taxon>Kaistiaceae</taxon>
        <taxon>Kaistia</taxon>
    </lineage>
</organism>
<keyword evidence="1" id="KW-0456">Lyase</keyword>
<gene>
    <name evidence="1" type="ORF">GGR25_000947</name>
</gene>
<keyword evidence="1" id="KW-0670">Pyruvate</keyword>
<evidence type="ECO:0000313" key="1">
    <source>
        <dbReference type="EMBL" id="MBB3929928.1"/>
    </source>
</evidence>
<comment type="caution">
    <text evidence="1">The sequence shown here is derived from an EMBL/GenBank/DDBJ whole genome shotgun (WGS) entry which is preliminary data.</text>
</comment>
<reference evidence="1 2" key="1">
    <citation type="submission" date="2020-08" db="EMBL/GenBank/DDBJ databases">
        <title>Genomic Encyclopedia of Type Strains, Phase IV (KMG-IV): sequencing the most valuable type-strain genomes for metagenomic binning, comparative biology and taxonomic classification.</title>
        <authorList>
            <person name="Goeker M."/>
        </authorList>
    </citation>
    <scope>NUCLEOTIDE SEQUENCE [LARGE SCALE GENOMIC DNA]</scope>
    <source>
        <strain evidence="1 2">DSM 25966</strain>
    </source>
</reference>
<accession>A0A840AKN6</accession>
<dbReference type="Proteomes" id="UP000553963">
    <property type="component" value="Unassembled WGS sequence"/>
</dbReference>
<dbReference type="SUPFAM" id="SSF64288">
    <property type="entry name" value="Chorismate lyase-like"/>
    <property type="match status" value="1"/>
</dbReference>
<dbReference type="Gene3D" id="3.40.1410.10">
    <property type="entry name" value="Chorismate lyase-like"/>
    <property type="match status" value="1"/>
</dbReference>
<dbReference type="RefSeq" id="WP_183397538.1">
    <property type="nucleotide sequence ID" value="NZ_JACIDS010000001.1"/>
</dbReference>